<evidence type="ECO:0000313" key="4">
    <source>
        <dbReference type="RefSeq" id="XP_034234612.1"/>
    </source>
</evidence>
<organism evidence="4">
    <name type="scientific">Thrips palmi</name>
    <name type="common">Melon thrips</name>
    <dbReference type="NCBI Taxonomy" id="161013"/>
    <lineage>
        <taxon>Eukaryota</taxon>
        <taxon>Metazoa</taxon>
        <taxon>Ecdysozoa</taxon>
        <taxon>Arthropoda</taxon>
        <taxon>Hexapoda</taxon>
        <taxon>Insecta</taxon>
        <taxon>Pterygota</taxon>
        <taxon>Neoptera</taxon>
        <taxon>Paraneoptera</taxon>
        <taxon>Thysanoptera</taxon>
        <taxon>Terebrantia</taxon>
        <taxon>Thripoidea</taxon>
        <taxon>Thripidae</taxon>
        <taxon>Thrips</taxon>
    </lineage>
</organism>
<evidence type="ECO:0000256" key="1">
    <source>
        <dbReference type="SAM" id="Phobius"/>
    </source>
</evidence>
<proteinExistence type="predicted"/>
<dbReference type="RefSeq" id="XP_034234611.1">
    <property type="nucleotide sequence ID" value="XM_034378720.1"/>
</dbReference>
<reference evidence="3 4" key="1">
    <citation type="submission" date="2025-04" db="UniProtKB">
        <authorList>
            <consortium name="RefSeq"/>
        </authorList>
    </citation>
    <scope>IDENTIFICATION</scope>
    <source>
        <tissue evidence="3 4">Total insect</tissue>
    </source>
</reference>
<dbReference type="RefSeq" id="XP_034234612.1">
    <property type="nucleotide sequence ID" value="XM_034378721.1"/>
</dbReference>
<evidence type="ECO:0000313" key="3">
    <source>
        <dbReference type="RefSeq" id="XP_034234611.1"/>
    </source>
</evidence>
<evidence type="ECO:0000313" key="2">
    <source>
        <dbReference type="Proteomes" id="UP000515158"/>
    </source>
</evidence>
<keyword evidence="1" id="KW-1133">Transmembrane helix</keyword>
<dbReference type="OrthoDB" id="8119184at2759"/>
<dbReference type="KEGG" id="tpal:117641423"/>
<dbReference type="Proteomes" id="UP000515158">
    <property type="component" value="Unplaced"/>
</dbReference>
<protein>
    <submittedName>
        <fullName evidence="3 4">Uncharacterized protein LOC117641423</fullName>
    </submittedName>
</protein>
<feature type="transmembrane region" description="Helical" evidence="1">
    <location>
        <begin position="61"/>
        <end position="81"/>
    </location>
</feature>
<keyword evidence="1" id="KW-0472">Membrane</keyword>
<keyword evidence="2" id="KW-1185">Reference proteome</keyword>
<keyword evidence="1" id="KW-0812">Transmembrane</keyword>
<gene>
    <name evidence="3 4" type="primary">LOC117641423</name>
</gene>
<dbReference type="AlphaFoldDB" id="A0A6P8YKV6"/>
<sequence length="182" mass="19918">MERGCCCCWTLETCVKVQGFVVGLVSVLNIGRVMYKTAFPEEFDSECKHTAAGIYLDGLDFLINGLGGTFLAIACLFLLRGLREKRPSLMQPYLVVSTCLVGCLAAYAIVYGVAVIQALPDEEHVRGYLSAGEVVALVVAVLLLLIAFPTYFLLNVSSLMDYMSSDGYQMQFFYYIGNISAA</sequence>
<name>A0A6P8YKV6_THRPL</name>
<feature type="transmembrane region" description="Helical" evidence="1">
    <location>
        <begin position="93"/>
        <end position="114"/>
    </location>
</feature>
<dbReference type="GeneID" id="117641423"/>
<accession>A0A6P8YKV6</accession>
<feature type="transmembrane region" description="Helical" evidence="1">
    <location>
        <begin position="134"/>
        <end position="154"/>
    </location>
</feature>